<evidence type="ECO:0000313" key="9">
    <source>
        <dbReference type="EMBL" id="KAF2238026.1"/>
    </source>
</evidence>
<comment type="similarity">
    <text evidence="6">Belongs to the mitochondrion-specific ribosomal protein mL54 family.</text>
</comment>
<dbReference type="EMBL" id="ML991777">
    <property type="protein sequence ID" value="KAF2238026.1"/>
    <property type="molecule type" value="Genomic_DNA"/>
</dbReference>
<dbReference type="AlphaFoldDB" id="A0A6A6HIU4"/>
<dbReference type="OrthoDB" id="10252718at2759"/>
<keyword evidence="2" id="KW-0809">Transit peptide</keyword>
<keyword evidence="5" id="KW-0687">Ribonucleoprotein</keyword>
<proteinExistence type="inferred from homology"/>
<feature type="non-terminal residue" evidence="9">
    <location>
        <position position="242"/>
    </location>
</feature>
<organism evidence="9 10">
    <name type="scientific">Viridothelium virens</name>
    <name type="common">Speckled blister lichen</name>
    <name type="synonym">Trypethelium virens</name>
    <dbReference type="NCBI Taxonomy" id="1048519"/>
    <lineage>
        <taxon>Eukaryota</taxon>
        <taxon>Fungi</taxon>
        <taxon>Dikarya</taxon>
        <taxon>Ascomycota</taxon>
        <taxon>Pezizomycotina</taxon>
        <taxon>Dothideomycetes</taxon>
        <taxon>Dothideomycetes incertae sedis</taxon>
        <taxon>Trypetheliales</taxon>
        <taxon>Trypetheliaceae</taxon>
        <taxon>Viridothelium</taxon>
    </lineage>
</organism>
<accession>A0A6A6HIU4</accession>
<protein>
    <recommendedName>
        <fullName evidence="7">Large ribosomal subunit protein mL54</fullName>
    </recommendedName>
</protein>
<evidence type="ECO:0000256" key="7">
    <source>
        <dbReference type="ARBA" id="ARBA00035179"/>
    </source>
</evidence>
<feature type="compositionally biased region" description="Basic and acidic residues" evidence="8">
    <location>
        <begin position="232"/>
        <end position="242"/>
    </location>
</feature>
<evidence type="ECO:0000256" key="2">
    <source>
        <dbReference type="ARBA" id="ARBA00022946"/>
    </source>
</evidence>
<feature type="compositionally biased region" description="Basic and acidic residues" evidence="8">
    <location>
        <begin position="173"/>
        <end position="183"/>
    </location>
</feature>
<gene>
    <name evidence="9" type="ORF">EV356DRAFT_508619</name>
</gene>
<dbReference type="PANTHER" id="PTHR28595:SF1">
    <property type="entry name" value="LARGE RIBOSOMAL SUBUNIT PROTEIN ML54"/>
    <property type="match status" value="1"/>
</dbReference>
<dbReference type="Pfam" id="PF08561">
    <property type="entry name" value="Ribosomal_L37"/>
    <property type="match status" value="1"/>
</dbReference>
<feature type="compositionally biased region" description="Low complexity" evidence="8">
    <location>
        <begin position="61"/>
        <end position="82"/>
    </location>
</feature>
<keyword evidence="3" id="KW-0689">Ribosomal protein</keyword>
<dbReference type="Proteomes" id="UP000800092">
    <property type="component" value="Unassembled WGS sequence"/>
</dbReference>
<feature type="region of interest" description="Disordered" evidence="8">
    <location>
        <begin position="223"/>
        <end position="242"/>
    </location>
</feature>
<evidence type="ECO:0000256" key="8">
    <source>
        <dbReference type="SAM" id="MobiDB-lite"/>
    </source>
</evidence>
<keyword evidence="4" id="KW-0496">Mitochondrion</keyword>
<sequence>MICTRCLARAARLQNNAIHATPNPPIRSRKVPRRNFISSSTYSSKSISPNAATTTAPRQGTPSSRTPPAATSTSAAQPFSTPLTPSPEAAGIPTTPSERPSRLIQSSVPAGTPLKGLSYIKGETDPLAKEDEEYPDWLWDILRDSSANGEGGDDGQGGAGDQFAKSKKQRRIAAKEQRKRELLNPESMAPRVPLYEQSIDLPGGDGTIEGALAAGEAREGLTRAMRAKRRSSIKEDNFLRAM</sequence>
<evidence type="ECO:0000256" key="1">
    <source>
        <dbReference type="ARBA" id="ARBA00004173"/>
    </source>
</evidence>
<dbReference type="PANTHER" id="PTHR28595">
    <property type="entry name" value="39S RIBOSOMAL PROTEIN L54, MITOCHONDRIAL"/>
    <property type="match status" value="1"/>
</dbReference>
<keyword evidence="10" id="KW-1185">Reference proteome</keyword>
<dbReference type="InterPro" id="IPR013870">
    <property type="entry name" value="Ribosomal_mL54"/>
</dbReference>
<feature type="region of interest" description="Disordered" evidence="8">
    <location>
        <begin position="145"/>
        <end position="201"/>
    </location>
</feature>
<evidence type="ECO:0000313" key="10">
    <source>
        <dbReference type="Proteomes" id="UP000800092"/>
    </source>
</evidence>
<evidence type="ECO:0000256" key="4">
    <source>
        <dbReference type="ARBA" id="ARBA00023128"/>
    </source>
</evidence>
<feature type="region of interest" description="Disordered" evidence="8">
    <location>
        <begin position="40"/>
        <end position="119"/>
    </location>
</feature>
<comment type="subcellular location">
    <subcellularLocation>
        <location evidence="1">Mitochondrion</location>
    </subcellularLocation>
</comment>
<feature type="compositionally biased region" description="Polar residues" evidence="8">
    <location>
        <begin position="49"/>
        <end position="60"/>
    </location>
</feature>
<name>A0A6A6HIU4_VIRVR</name>
<evidence type="ECO:0000256" key="6">
    <source>
        <dbReference type="ARBA" id="ARBA00033752"/>
    </source>
</evidence>
<dbReference type="GO" id="GO:0005762">
    <property type="term" value="C:mitochondrial large ribosomal subunit"/>
    <property type="evidence" value="ECO:0007669"/>
    <property type="project" value="TreeGrafter"/>
</dbReference>
<evidence type="ECO:0000256" key="5">
    <source>
        <dbReference type="ARBA" id="ARBA00023274"/>
    </source>
</evidence>
<feature type="compositionally biased region" description="Polar residues" evidence="8">
    <location>
        <begin position="94"/>
        <end position="109"/>
    </location>
</feature>
<reference evidence="9" key="1">
    <citation type="journal article" date="2020" name="Stud. Mycol.">
        <title>101 Dothideomycetes genomes: a test case for predicting lifestyles and emergence of pathogens.</title>
        <authorList>
            <person name="Haridas S."/>
            <person name="Albert R."/>
            <person name="Binder M."/>
            <person name="Bloem J."/>
            <person name="Labutti K."/>
            <person name="Salamov A."/>
            <person name="Andreopoulos B."/>
            <person name="Baker S."/>
            <person name="Barry K."/>
            <person name="Bills G."/>
            <person name="Bluhm B."/>
            <person name="Cannon C."/>
            <person name="Castanera R."/>
            <person name="Culley D."/>
            <person name="Daum C."/>
            <person name="Ezra D."/>
            <person name="Gonzalez J."/>
            <person name="Henrissat B."/>
            <person name="Kuo A."/>
            <person name="Liang C."/>
            <person name="Lipzen A."/>
            <person name="Lutzoni F."/>
            <person name="Magnuson J."/>
            <person name="Mondo S."/>
            <person name="Nolan M."/>
            <person name="Ohm R."/>
            <person name="Pangilinan J."/>
            <person name="Park H.-J."/>
            <person name="Ramirez L."/>
            <person name="Alfaro M."/>
            <person name="Sun H."/>
            <person name="Tritt A."/>
            <person name="Yoshinaga Y."/>
            <person name="Zwiers L.-H."/>
            <person name="Turgeon B."/>
            <person name="Goodwin S."/>
            <person name="Spatafora J."/>
            <person name="Crous P."/>
            <person name="Grigoriev I."/>
        </authorList>
    </citation>
    <scope>NUCLEOTIDE SEQUENCE</scope>
    <source>
        <strain evidence="9">Tuck. ex Michener</strain>
    </source>
</reference>
<dbReference type="GO" id="GO:0003735">
    <property type="term" value="F:structural constituent of ribosome"/>
    <property type="evidence" value="ECO:0007669"/>
    <property type="project" value="TreeGrafter"/>
</dbReference>
<evidence type="ECO:0000256" key="3">
    <source>
        <dbReference type="ARBA" id="ARBA00022980"/>
    </source>
</evidence>